<dbReference type="InterPro" id="IPR036388">
    <property type="entry name" value="WH-like_DNA-bd_sf"/>
</dbReference>
<dbReference type="EMBL" id="JALZ01000019">
    <property type="protein sequence ID" value="ETX13738.1"/>
    <property type="molecule type" value="Genomic_DNA"/>
</dbReference>
<dbReference type="InterPro" id="IPR001867">
    <property type="entry name" value="OmpR/PhoB-type_DNA-bd"/>
</dbReference>
<dbReference type="InterPro" id="IPR011006">
    <property type="entry name" value="CheY-like_superfamily"/>
</dbReference>
<keyword evidence="4 7" id="KW-0238">DNA-binding</keyword>
<dbReference type="CDD" id="cd00383">
    <property type="entry name" value="trans_reg_C"/>
    <property type="match status" value="1"/>
</dbReference>
<dbReference type="PATRIC" id="fig|1449350.3.peg.3116"/>
<evidence type="ECO:0000259" key="9">
    <source>
        <dbReference type="PROSITE" id="PS51755"/>
    </source>
</evidence>
<reference evidence="10 11" key="1">
    <citation type="submission" date="2014-01" db="EMBL/GenBank/DDBJ databases">
        <title>Roseivivax halodurans JCM 10272 Genome Sequencing.</title>
        <authorList>
            <person name="Lai Q."/>
            <person name="Li G."/>
            <person name="Shao Z."/>
        </authorList>
    </citation>
    <scope>NUCLEOTIDE SEQUENCE [LARGE SCALE GENOMIC DNA]</scope>
    <source>
        <strain evidence="10 11">JCM 10272</strain>
    </source>
</reference>
<evidence type="ECO:0000259" key="8">
    <source>
        <dbReference type="PROSITE" id="PS50110"/>
    </source>
</evidence>
<dbReference type="Proteomes" id="UP000022447">
    <property type="component" value="Unassembled WGS sequence"/>
</dbReference>
<feature type="domain" description="Response regulatory" evidence="8">
    <location>
        <begin position="2"/>
        <end position="116"/>
    </location>
</feature>
<gene>
    <name evidence="10" type="ORF">OCH239_07150</name>
</gene>
<comment type="caution">
    <text evidence="10">The sequence shown here is derived from an EMBL/GenBank/DDBJ whole genome shotgun (WGS) entry which is preliminary data.</text>
</comment>
<dbReference type="STRING" id="1449350.OCH239_07150"/>
<keyword evidence="5" id="KW-0804">Transcription</keyword>
<dbReference type="RefSeq" id="WP_037264447.1">
    <property type="nucleotide sequence ID" value="NZ_JALZ01000019.1"/>
</dbReference>
<dbReference type="Pfam" id="PF00072">
    <property type="entry name" value="Response_reg"/>
    <property type="match status" value="1"/>
</dbReference>
<dbReference type="Gene3D" id="6.10.250.690">
    <property type="match status" value="1"/>
</dbReference>
<dbReference type="Gene3D" id="1.10.10.10">
    <property type="entry name" value="Winged helix-like DNA-binding domain superfamily/Winged helix DNA-binding domain"/>
    <property type="match status" value="1"/>
</dbReference>
<feature type="modified residue" description="4-aspartylphosphate" evidence="6">
    <location>
        <position position="51"/>
    </location>
</feature>
<sequence length="220" mass="24037">MKILLVEDDATLGAQLAAALDDAGFLTEISRDGENAEYLGATETYAAAILDLGLPGLGGIEILGRWRGAGIDMPVLILTARGDWTDKIAGFRAGADDYVVKPARVEEVVLRIQTILRRAAGHAQAEIRAGALCLDTQTGTVTQEGVAVRLTAFEHRLLSFLMHHRDAIVTRTQMSEHLYDSAADRDFRSLEVIIGRLRRKLGPERIETVRGTGYRLRSAE</sequence>
<evidence type="ECO:0000256" key="3">
    <source>
        <dbReference type="ARBA" id="ARBA00023015"/>
    </source>
</evidence>
<dbReference type="GO" id="GO:0006355">
    <property type="term" value="P:regulation of DNA-templated transcription"/>
    <property type="evidence" value="ECO:0007669"/>
    <property type="project" value="InterPro"/>
</dbReference>
<dbReference type="SMART" id="SM00448">
    <property type="entry name" value="REC"/>
    <property type="match status" value="1"/>
</dbReference>
<evidence type="ECO:0000256" key="5">
    <source>
        <dbReference type="ARBA" id="ARBA00023163"/>
    </source>
</evidence>
<organism evidence="10 11">
    <name type="scientific">Roseivivax halodurans JCM 10272</name>
    <dbReference type="NCBI Taxonomy" id="1449350"/>
    <lineage>
        <taxon>Bacteria</taxon>
        <taxon>Pseudomonadati</taxon>
        <taxon>Pseudomonadota</taxon>
        <taxon>Alphaproteobacteria</taxon>
        <taxon>Rhodobacterales</taxon>
        <taxon>Roseobacteraceae</taxon>
        <taxon>Roseivivax</taxon>
    </lineage>
</organism>
<dbReference type="GO" id="GO:0000156">
    <property type="term" value="F:phosphorelay response regulator activity"/>
    <property type="evidence" value="ECO:0007669"/>
    <property type="project" value="TreeGrafter"/>
</dbReference>
<keyword evidence="3" id="KW-0805">Transcription regulation</keyword>
<accession>X7EF39</accession>
<evidence type="ECO:0000256" key="6">
    <source>
        <dbReference type="PROSITE-ProRule" id="PRU00169"/>
    </source>
</evidence>
<feature type="domain" description="OmpR/PhoB-type" evidence="9">
    <location>
        <begin position="124"/>
        <end position="218"/>
    </location>
</feature>
<dbReference type="PROSITE" id="PS50110">
    <property type="entry name" value="RESPONSE_REGULATORY"/>
    <property type="match status" value="1"/>
</dbReference>
<dbReference type="PANTHER" id="PTHR48111">
    <property type="entry name" value="REGULATOR OF RPOS"/>
    <property type="match status" value="1"/>
</dbReference>
<dbReference type="OrthoDB" id="9802426at2"/>
<dbReference type="PROSITE" id="PS51755">
    <property type="entry name" value="OMPR_PHOB"/>
    <property type="match status" value="1"/>
</dbReference>
<dbReference type="PANTHER" id="PTHR48111:SF37">
    <property type="entry name" value="RESPONSE REGULATOR PROTEIN CARR"/>
    <property type="match status" value="1"/>
</dbReference>
<dbReference type="AlphaFoldDB" id="X7EF39"/>
<dbReference type="GO" id="GO:0005829">
    <property type="term" value="C:cytosol"/>
    <property type="evidence" value="ECO:0007669"/>
    <property type="project" value="TreeGrafter"/>
</dbReference>
<dbReference type="InterPro" id="IPR039420">
    <property type="entry name" value="WalR-like"/>
</dbReference>
<dbReference type="InterPro" id="IPR016032">
    <property type="entry name" value="Sig_transdc_resp-reg_C-effctor"/>
</dbReference>
<dbReference type="Pfam" id="PF00486">
    <property type="entry name" value="Trans_reg_C"/>
    <property type="match status" value="1"/>
</dbReference>
<dbReference type="GO" id="GO:0000976">
    <property type="term" value="F:transcription cis-regulatory region binding"/>
    <property type="evidence" value="ECO:0007669"/>
    <property type="project" value="TreeGrafter"/>
</dbReference>
<protein>
    <submittedName>
        <fullName evidence="10">Transcriptional regulator</fullName>
    </submittedName>
</protein>
<dbReference type="FunFam" id="3.40.50.2300:FF:000002">
    <property type="entry name" value="DNA-binding response regulator PhoP"/>
    <property type="match status" value="1"/>
</dbReference>
<proteinExistence type="predicted"/>
<evidence type="ECO:0000256" key="7">
    <source>
        <dbReference type="PROSITE-ProRule" id="PRU01091"/>
    </source>
</evidence>
<feature type="DNA-binding region" description="OmpR/PhoB-type" evidence="7">
    <location>
        <begin position="124"/>
        <end position="218"/>
    </location>
</feature>
<evidence type="ECO:0000256" key="1">
    <source>
        <dbReference type="ARBA" id="ARBA00022553"/>
    </source>
</evidence>
<dbReference type="Gene3D" id="3.40.50.2300">
    <property type="match status" value="1"/>
</dbReference>
<dbReference type="SUPFAM" id="SSF52172">
    <property type="entry name" value="CheY-like"/>
    <property type="match status" value="1"/>
</dbReference>
<keyword evidence="2" id="KW-0902">Two-component regulatory system</keyword>
<evidence type="ECO:0000256" key="4">
    <source>
        <dbReference type="ARBA" id="ARBA00023125"/>
    </source>
</evidence>
<evidence type="ECO:0000313" key="11">
    <source>
        <dbReference type="Proteomes" id="UP000022447"/>
    </source>
</evidence>
<dbReference type="SMART" id="SM00862">
    <property type="entry name" value="Trans_reg_C"/>
    <property type="match status" value="1"/>
</dbReference>
<evidence type="ECO:0000256" key="2">
    <source>
        <dbReference type="ARBA" id="ARBA00023012"/>
    </source>
</evidence>
<keyword evidence="1 6" id="KW-0597">Phosphoprotein</keyword>
<dbReference type="SUPFAM" id="SSF46894">
    <property type="entry name" value="C-terminal effector domain of the bipartite response regulators"/>
    <property type="match status" value="1"/>
</dbReference>
<evidence type="ECO:0000313" key="10">
    <source>
        <dbReference type="EMBL" id="ETX13738.1"/>
    </source>
</evidence>
<dbReference type="eggNOG" id="COG0745">
    <property type="taxonomic scope" value="Bacteria"/>
</dbReference>
<dbReference type="InterPro" id="IPR001789">
    <property type="entry name" value="Sig_transdc_resp-reg_receiver"/>
</dbReference>
<keyword evidence="11" id="KW-1185">Reference proteome</keyword>
<dbReference type="GO" id="GO:0032993">
    <property type="term" value="C:protein-DNA complex"/>
    <property type="evidence" value="ECO:0007669"/>
    <property type="project" value="TreeGrafter"/>
</dbReference>
<name>X7EF39_9RHOB</name>